<keyword evidence="1" id="KW-0175">Coiled coil</keyword>
<name>A0AA47MXP6_MERPO</name>
<dbReference type="AlphaFoldDB" id="A0AA47MXP6"/>
<evidence type="ECO:0000313" key="3">
    <source>
        <dbReference type="EMBL" id="KAK0148120.1"/>
    </source>
</evidence>
<evidence type="ECO:0000256" key="2">
    <source>
        <dbReference type="SAM" id="MobiDB-lite"/>
    </source>
</evidence>
<feature type="coiled-coil region" evidence="1">
    <location>
        <begin position="514"/>
        <end position="548"/>
    </location>
</feature>
<sequence>MERSATVCQYCGVSYLILHEFQRLQASLAQVEAELQEQREAAGREKAQRESLELGRAAWESALRLELGRQAEVAEALIREELGKKNEETERGLRAELVLREERGRREIEEMFEKRREEREGELEKIWKERERRQSEAQEAGWKEREKVLSQELLNTNSDLDGLRTYLPQLEGRWRLRNDLIADSQPASCIPVVWLTGVSRCRYRHRSALLKRNAICAVYELCEWMHVMDSAVLTLAGRSFHHSGAKTEKTFACSQGWRYRPAGRGSCAEGSSRGVGMAGAVFELEETKCIMGKERERHQALRLLCGRQQQTLQVTVSLLRTSRSDITDIQGCLGQLAGAWQDCRSQVLQLSAQIVSGQIGPTAELLHPHSSLMEVYEWKKRFLCVLEAVLQHSMEVVESESMAINLTHSKAPELREELKNSSLKIWKTRAEKAHLEQQVQEERRRGEELSQQHDAETHKRRGALSRRAHGRDIVLSEELKEKEERWLSCQLRCESLCEEQLAWQQREKQQVALRTVAEEEVMSLKKAQENLQQEAEELKRERSILSMNAVSGSNMVLGALPGVLCKACLLDVWLAGWVQAQRLNGLSQLETFIHVNTSSTCFIVTAKYPQLPRAPGQHI</sequence>
<organism evidence="3 4">
    <name type="scientific">Merluccius polli</name>
    <name type="common">Benguela hake</name>
    <name type="synonym">Merluccius cadenati</name>
    <dbReference type="NCBI Taxonomy" id="89951"/>
    <lineage>
        <taxon>Eukaryota</taxon>
        <taxon>Metazoa</taxon>
        <taxon>Chordata</taxon>
        <taxon>Craniata</taxon>
        <taxon>Vertebrata</taxon>
        <taxon>Euteleostomi</taxon>
        <taxon>Actinopterygii</taxon>
        <taxon>Neopterygii</taxon>
        <taxon>Teleostei</taxon>
        <taxon>Neoteleostei</taxon>
        <taxon>Acanthomorphata</taxon>
        <taxon>Zeiogadaria</taxon>
        <taxon>Gadariae</taxon>
        <taxon>Gadiformes</taxon>
        <taxon>Gadoidei</taxon>
        <taxon>Merlucciidae</taxon>
        <taxon>Merluccius</taxon>
    </lineage>
</organism>
<accession>A0AA47MXP6</accession>
<gene>
    <name evidence="3" type="ORF">N1851_012172</name>
</gene>
<feature type="coiled-coil region" evidence="1">
    <location>
        <begin position="21"/>
        <end position="48"/>
    </location>
</feature>
<proteinExistence type="predicted"/>
<dbReference type="EMBL" id="JAOPHQ010002112">
    <property type="protein sequence ID" value="KAK0148120.1"/>
    <property type="molecule type" value="Genomic_DNA"/>
</dbReference>
<protein>
    <submittedName>
        <fullName evidence="3">Uncharacterized protein</fullName>
    </submittedName>
</protein>
<comment type="caution">
    <text evidence="3">The sequence shown here is derived from an EMBL/GenBank/DDBJ whole genome shotgun (WGS) entry which is preliminary data.</text>
</comment>
<feature type="compositionally biased region" description="Basic and acidic residues" evidence="2">
    <location>
        <begin position="436"/>
        <end position="457"/>
    </location>
</feature>
<keyword evidence="4" id="KW-1185">Reference proteome</keyword>
<evidence type="ECO:0000313" key="4">
    <source>
        <dbReference type="Proteomes" id="UP001174136"/>
    </source>
</evidence>
<reference evidence="3" key="1">
    <citation type="journal article" date="2023" name="Front. Mar. Sci.">
        <title>A new Merluccius polli reference genome to investigate the effects of global change in West African waters.</title>
        <authorList>
            <person name="Mateo J.L."/>
            <person name="Blanco-Fernandez C."/>
            <person name="Garcia-Vazquez E."/>
            <person name="Machado-Schiaffino G."/>
        </authorList>
    </citation>
    <scope>NUCLEOTIDE SEQUENCE</scope>
    <source>
        <strain evidence="3">C29</strain>
        <tissue evidence="3">Fin</tissue>
    </source>
</reference>
<dbReference type="Proteomes" id="UP001174136">
    <property type="component" value="Unassembled WGS sequence"/>
</dbReference>
<evidence type="ECO:0000256" key="1">
    <source>
        <dbReference type="SAM" id="Coils"/>
    </source>
</evidence>
<feature type="region of interest" description="Disordered" evidence="2">
    <location>
        <begin position="436"/>
        <end position="466"/>
    </location>
</feature>